<organism evidence="3 4">
    <name type="scientific">Lupinus albus</name>
    <name type="common">White lupine</name>
    <name type="synonym">Lupinus termis</name>
    <dbReference type="NCBI Taxonomy" id="3870"/>
    <lineage>
        <taxon>Eukaryota</taxon>
        <taxon>Viridiplantae</taxon>
        <taxon>Streptophyta</taxon>
        <taxon>Embryophyta</taxon>
        <taxon>Tracheophyta</taxon>
        <taxon>Spermatophyta</taxon>
        <taxon>Magnoliopsida</taxon>
        <taxon>eudicotyledons</taxon>
        <taxon>Gunneridae</taxon>
        <taxon>Pentapetalae</taxon>
        <taxon>rosids</taxon>
        <taxon>fabids</taxon>
        <taxon>Fabales</taxon>
        <taxon>Fabaceae</taxon>
        <taxon>Papilionoideae</taxon>
        <taxon>50 kb inversion clade</taxon>
        <taxon>genistoids sensu lato</taxon>
        <taxon>core genistoids</taxon>
        <taxon>Genisteae</taxon>
        <taxon>Lupinus</taxon>
    </lineage>
</organism>
<protein>
    <submittedName>
        <fullName evidence="3">Uncharacterized protein</fullName>
    </submittedName>
</protein>
<feature type="region of interest" description="Disordered" evidence="1">
    <location>
        <begin position="71"/>
        <end position="94"/>
    </location>
</feature>
<dbReference type="Proteomes" id="UP000447434">
    <property type="component" value="Chromosome 10"/>
</dbReference>
<dbReference type="PANTHER" id="PTHR37184">
    <property type="entry name" value="CLAVATA3/ESR (CLE)-RELATED PROTEIN 27"/>
    <property type="match status" value="1"/>
</dbReference>
<proteinExistence type="predicted"/>
<dbReference type="AlphaFoldDB" id="A0A6A5NXS5"/>
<evidence type="ECO:0000256" key="2">
    <source>
        <dbReference type="SAM" id="SignalP"/>
    </source>
</evidence>
<feature type="signal peptide" evidence="2">
    <location>
        <begin position="1"/>
        <end position="31"/>
    </location>
</feature>
<evidence type="ECO:0000256" key="1">
    <source>
        <dbReference type="SAM" id="MobiDB-lite"/>
    </source>
</evidence>
<comment type="caution">
    <text evidence="3">The sequence shown here is derived from an EMBL/GenBank/DDBJ whole genome shotgun (WGS) entry which is preliminary data.</text>
</comment>
<accession>A0A6A5NXS5</accession>
<feature type="chain" id="PRO_5043848448" evidence="2">
    <location>
        <begin position="32"/>
        <end position="94"/>
    </location>
</feature>
<dbReference type="OrthoDB" id="1298458at2759"/>
<name>A0A6A5NXS5_LUPAL</name>
<gene>
    <name evidence="3" type="ORF">Lalb_Chr10g0100011</name>
</gene>
<reference evidence="4" key="1">
    <citation type="journal article" date="2020" name="Nat. Commun.">
        <title>Genome sequence of the cluster root forming white lupin.</title>
        <authorList>
            <person name="Hufnagel B."/>
            <person name="Marques A."/>
            <person name="Soriano A."/>
            <person name="Marques L."/>
            <person name="Divol F."/>
            <person name="Doumas P."/>
            <person name="Sallet E."/>
            <person name="Mancinotti D."/>
            <person name="Carrere S."/>
            <person name="Marande W."/>
            <person name="Arribat S."/>
            <person name="Keller J."/>
            <person name="Huneau C."/>
            <person name="Blein T."/>
            <person name="Aime D."/>
            <person name="Laguerre M."/>
            <person name="Taylor J."/>
            <person name="Schubert V."/>
            <person name="Nelson M."/>
            <person name="Geu-Flores F."/>
            <person name="Crespi M."/>
            <person name="Gallardo-Guerrero K."/>
            <person name="Delaux P.-M."/>
            <person name="Salse J."/>
            <person name="Berges H."/>
            <person name="Guyot R."/>
            <person name="Gouzy J."/>
            <person name="Peret B."/>
        </authorList>
    </citation>
    <scope>NUCLEOTIDE SEQUENCE [LARGE SCALE GENOMIC DNA]</scope>
    <source>
        <strain evidence="4">cv. Amiga</strain>
    </source>
</reference>
<sequence>MWFTGSRRFLYPSMVVLLVIAVFQNMSQVEAIRVFPSNSETKVKFSLNNVDKKNKEDLLYKYFSGRTCVLGNTTQKGFDESKRRVPSSPDPLHN</sequence>
<evidence type="ECO:0000313" key="4">
    <source>
        <dbReference type="Proteomes" id="UP000447434"/>
    </source>
</evidence>
<keyword evidence="2" id="KW-0732">Signal</keyword>
<keyword evidence="4" id="KW-1185">Reference proteome</keyword>
<dbReference type="PANTHER" id="PTHR37184:SF2">
    <property type="entry name" value="CLAVATA3_ESR (CLE)-RELATED PROTEIN 43"/>
    <property type="match status" value="1"/>
</dbReference>
<dbReference type="EMBL" id="WOCE01000010">
    <property type="protein sequence ID" value="KAE9605690.1"/>
    <property type="molecule type" value="Genomic_DNA"/>
</dbReference>
<evidence type="ECO:0000313" key="3">
    <source>
        <dbReference type="EMBL" id="KAE9605690.1"/>
    </source>
</evidence>
<dbReference type="InterPro" id="IPR040274">
    <property type="entry name" value="CLE27/CLE43"/>
</dbReference>